<reference evidence="6" key="1">
    <citation type="submission" date="2021-11" db="EMBL/GenBank/DDBJ databases">
        <authorList>
            <person name="Herlambang A."/>
            <person name="Guo Y."/>
            <person name="Takashima Y."/>
            <person name="Nishizawa T."/>
        </authorList>
    </citation>
    <scope>NUCLEOTIDE SEQUENCE</scope>
    <source>
        <strain evidence="6">E1425</strain>
    </source>
</reference>
<comment type="cofactor">
    <cofactor evidence="1">
        <name>pyridoxal 5'-phosphate</name>
        <dbReference type="ChEBI" id="CHEBI:597326"/>
    </cofactor>
</comment>
<feature type="region of interest" description="Disordered" evidence="4">
    <location>
        <begin position="406"/>
        <end position="450"/>
    </location>
</feature>
<dbReference type="PANTHER" id="PTHR48097">
    <property type="entry name" value="L-THREONINE ALDOLASE-RELATED"/>
    <property type="match status" value="1"/>
</dbReference>
<evidence type="ECO:0000256" key="2">
    <source>
        <dbReference type="ARBA" id="ARBA00006966"/>
    </source>
</evidence>
<comment type="similarity">
    <text evidence="2">Belongs to the threonine aldolase family.</text>
</comment>
<dbReference type="EMBL" id="BQFW01000007">
    <property type="protein sequence ID" value="GJJ73153.1"/>
    <property type="molecule type" value="Genomic_DNA"/>
</dbReference>
<dbReference type="GO" id="GO:0006545">
    <property type="term" value="P:glycine biosynthetic process"/>
    <property type="evidence" value="ECO:0007669"/>
    <property type="project" value="TreeGrafter"/>
</dbReference>
<feature type="domain" description="Aromatic amino acid beta-eliminating lyase/threonine aldolase" evidence="5">
    <location>
        <begin position="2"/>
        <end position="208"/>
    </location>
</feature>
<gene>
    <name evidence="6" type="ORF">EMPS_05511</name>
</gene>
<dbReference type="AlphaFoldDB" id="A0A9P3HAZ0"/>
<organism evidence="6 7">
    <name type="scientific">Entomortierella parvispora</name>
    <dbReference type="NCBI Taxonomy" id="205924"/>
    <lineage>
        <taxon>Eukaryota</taxon>
        <taxon>Fungi</taxon>
        <taxon>Fungi incertae sedis</taxon>
        <taxon>Mucoromycota</taxon>
        <taxon>Mortierellomycotina</taxon>
        <taxon>Mortierellomycetes</taxon>
        <taxon>Mortierellales</taxon>
        <taxon>Mortierellaceae</taxon>
        <taxon>Entomortierella</taxon>
    </lineage>
</organism>
<dbReference type="Gene3D" id="3.40.640.10">
    <property type="entry name" value="Type I PLP-dependent aspartate aminotransferase-like (Major domain)"/>
    <property type="match status" value="1"/>
</dbReference>
<evidence type="ECO:0000256" key="3">
    <source>
        <dbReference type="ARBA" id="ARBA00022898"/>
    </source>
</evidence>
<accession>A0A9P3HAZ0</accession>
<name>A0A9P3HAZ0_9FUNG</name>
<dbReference type="InterPro" id="IPR015421">
    <property type="entry name" value="PyrdxlP-dep_Trfase_major"/>
</dbReference>
<evidence type="ECO:0000259" key="5">
    <source>
        <dbReference type="Pfam" id="PF01212"/>
    </source>
</evidence>
<dbReference type="Gene3D" id="3.90.1150.10">
    <property type="entry name" value="Aspartate Aminotransferase, domain 1"/>
    <property type="match status" value="1"/>
</dbReference>
<evidence type="ECO:0000313" key="6">
    <source>
        <dbReference type="EMBL" id="GJJ73153.1"/>
    </source>
</evidence>
<keyword evidence="7" id="KW-1185">Reference proteome</keyword>
<dbReference type="SUPFAM" id="SSF53383">
    <property type="entry name" value="PLP-dependent transferases"/>
    <property type="match status" value="1"/>
</dbReference>
<feature type="region of interest" description="Disordered" evidence="4">
    <location>
        <begin position="469"/>
        <end position="499"/>
    </location>
</feature>
<proteinExistence type="inferred from homology"/>
<evidence type="ECO:0000313" key="7">
    <source>
        <dbReference type="Proteomes" id="UP000827284"/>
    </source>
</evidence>
<dbReference type="GO" id="GO:0008732">
    <property type="term" value="F:L-allo-threonine aldolase activity"/>
    <property type="evidence" value="ECO:0007669"/>
    <property type="project" value="TreeGrafter"/>
</dbReference>
<dbReference type="GO" id="GO:0006567">
    <property type="term" value="P:L-threonine catabolic process"/>
    <property type="evidence" value="ECO:0007669"/>
    <property type="project" value="TreeGrafter"/>
</dbReference>
<feature type="compositionally biased region" description="Polar residues" evidence="4">
    <location>
        <begin position="471"/>
        <end position="485"/>
    </location>
</feature>
<sequence>MVDIRSHVFNYEAGGISFHSQAAVYPVMPSNGEYITAEDVASRLILDVDVHYAPTRVISLENTLNGTIMPLTEIARIRALTLEHGIKLHLDGARLWHASVTTGISMEEYCSYFDTVSLCLSKGIGAPIGSILVGSDRTIKKARHFRLLFGGGWRQAGFLAEAALWCLKTNWESMVETHRQARWLARAFLQVGCQVTHPVETNMVWIDTTDAGFTVDELIAELAKEGIKMSGSGLAARVVLHYQISDMVLLRYMSVLKRMAKTPKMKVFVELTQAMMRQEPNSIYANDERPGTSPQSQLRALILDEHPKQQSQQQQSEREQQQDPLSESPMPPSPPTPQLSSLLSLTNPFPTPPQRIQSLRREESPVPTLIASTVPPSVPDSASAAISKPIPQRYESLNSKESLITRRVYKQHDNLSTTKVTPSPREQEPKEEQPQQDQSTRRHSVMGTMPNPRRLAFDAARRLSMHRDQPLSPNQFECTGAPQSSREARRSMQFPPTTRVSLSRPLSAYGLAMLTSEDNLLEEQFGEFEDEELPYWRGQHQEDARFLRRSQSLNLETDFLAQCEMISSDDHSDLTDEDDDGVVPGGTGGHLPVRPYNAAGTKAKSIMVPYPYGNKANRILQGGSKSNIESGASHALGHNQKKLQYRIAHNSASKALKRASNKIVRWGSLLTREP</sequence>
<dbReference type="Proteomes" id="UP000827284">
    <property type="component" value="Unassembled WGS sequence"/>
</dbReference>
<feature type="region of interest" description="Disordered" evidence="4">
    <location>
        <begin position="306"/>
        <end position="389"/>
    </location>
</feature>
<dbReference type="InterPro" id="IPR001597">
    <property type="entry name" value="ArAA_b-elim_lyase/Thr_aldolase"/>
</dbReference>
<protein>
    <submittedName>
        <fullName evidence="6">Threonine aldolase</fullName>
    </submittedName>
</protein>
<keyword evidence="3" id="KW-0663">Pyridoxal phosphate</keyword>
<evidence type="ECO:0000256" key="4">
    <source>
        <dbReference type="SAM" id="MobiDB-lite"/>
    </source>
</evidence>
<reference evidence="6" key="2">
    <citation type="journal article" date="2022" name="Microbiol. Resour. Announc.">
        <title>Whole-Genome Sequence of Entomortierella parvispora E1425, a Mucoromycotan Fungus Associated with Burkholderiaceae-Related Endosymbiotic Bacteria.</title>
        <authorList>
            <person name="Herlambang A."/>
            <person name="Guo Y."/>
            <person name="Takashima Y."/>
            <person name="Narisawa K."/>
            <person name="Ohta H."/>
            <person name="Nishizawa T."/>
        </authorList>
    </citation>
    <scope>NUCLEOTIDE SEQUENCE</scope>
    <source>
        <strain evidence="6">E1425</strain>
    </source>
</reference>
<dbReference type="InterPro" id="IPR015422">
    <property type="entry name" value="PyrdxlP-dep_Trfase_small"/>
</dbReference>
<dbReference type="GO" id="GO:0005829">
    <property type="term" value="C:cytosol"/>
    <property type="evidence" value="ECO:0007669"/>
    <property type="project" value="TreeGrafter"/>
</dbReference>
<dbReference type="Pfam" id="PF01212">
    <property type="entry name" value="Beta_elim_lyase"/>
    <property type="match status" value="1"/>
</dbReference>
<dbReference type="InterPro" id="IPR015424">
    <property type="entry name" value="PyrdxlP-dep_Trfase"/>
</dbReference>
<comment type="caution">
    <text evidence="6">The sequence shown here is derived from an EMBL/GenBank/DDBJ whole genome shotgun (WGS) entry which is preliminary data.</text>
</comment>
<dbReference type="OrthoDB" id="10261951at2759"/>
<evidence type="ECO:0000256" key="1">
    <source>
        <dbReference type="ARBA" id="ARBA00001933"/>
    </source>
</evidence>
<dbReference type="PANTHER" id="PTHR48097:SF9">
    <property type="entry name" value="L-THREONINE ALDOLASE"/>
    <property type="match status" value="1"/>
</dbReference>